<comment type="caution">
    <text evidence="2">The sequence shown here is derived from an EMBL/GenBank/DDBJ whole genome shotgun (WGS) entry which is preliminary data.</text>
</comment>
<name>A0ABR1AZU6_POLSC</name>
<accession>A0ABR1AZU6</accession>
<gene>
    <name evidence="2" type="ORF">RUM44_006164</name>
</gene>
<feature type="compositionally biased region" description="Basic and acidic residues" evidence="1">
    <location>
        <begin position="88"/>
        <end position="105"/>
    </location>
</feature>
<evidence type="ECO:0000256" key="1">
    <source>
        <dbReference type="SAM" id="MobiDB-lite"/>
    </source>
</evidence>
<keyword evidence="3" id="KW-1185">Reference proteome</keyword>
<evidence type="ECO:0000313" key="2">
    <source>
        <dbReference type="EMBL" id="KAK6631635.1"/>
    </source>
</evidence>
<dbReference type="Proteomes" id="UP001359485">
    <property type="component" value="Unassembled WGS sequence"/>
</dbReference>
<reference evidence="2 3" key="1">
    <citation type="submission" date="2023-09" db="EMBL/GenBank/DDBJ databases">
        <title>Genomes of two closely related lineages of the louse Polyplax serrata with different host specificities.</title>
        <authorList>
            <person name="Martinu J."/>
            <person name="Tarabai H."/>
            <person name="Stefka J."/>
            <person name="Hypsa V."/>
        </authorList>
    </citation>
    <scope>NUCLEOTIDE SEQUENCE [LARGE SCALE GENOMIC DNA]</scope>
    <source>
        <strain evidence="2">98ZLc_SE</strain>
    </source>
</reference>
<dbReference type="EMBL" id="JAWJWF010000006">
    <property type="protein sequence ID" value="KAK6631635.1"/>
    <property type="molecule type" value="Genomic_DNA"/>
</dbReference>
<feature type="region of interest" description="Disordered" evidence="1">
    <location>
        <begin position="54"/>
        <end position="111"/>
    </location>
</feature>
<sequence length="159" mass="17548">MKLSPLSQTGDTLDGIFFRFGANFLAGKKKKTDERTEGREKQLRRKFQLLLLKRQQQQKNSNKVKASKGTPAEPPNLTLFPRKSGPYETKEDKSKDEREVKEKGEIQGGTEDILFTLNEGDVPCSCGSGKATEAAAAEAGAAAKDSKCKEETEFYLPST</sequence>
<protein>
    <submittedName>
        <fullName evidence="2">Uncharacterized protein</fullName>
    </submittedName>
</protein>
<evidence type="ECO:0000313" key="3">
    <source>
        <dbReference type="Proteomes" id="UP001359485"/>
    </source>
</evidence>
<organism evidence="2 3">
    <name type="scientific">Polyplax serrata</name>
    <name type="common">Common mouse louse</name>
    <dbReference type="NCBI Taxonomy" id="468196"/>
    <lineage>
        <taxon>Eukaryota</taxon>
        <taxon>Metazoa</taxon>
        <taxon>Ecdysozoa</taxon>
        <taxon>Arthropoda</taxon>
        <taxon>Hexapoda</taxon>
        <taxon>Insecta</taxon>
        <taxon>Pterygota</taxon>
        <taxon>Neoptera</taxon>
        <taxon>Paraneoptera</taxon>
        <taxon>Psocodea</taxon>
        <taxon>Troctomorpha</taxon>
        <taxon>Phthiraptera</taxon>
        <taxon>Anoplura</taxon>
        <taxon>Polyplacidae</taxon>
        <taxon>Polyplax</taxon>
    </lineage>
</organism>
<proteinExistence type="predicted"/>